<dbReference type="KEGG" id="abw:BL01_18325"/>
<dbReference type="RefSeq" id="WP_000154902.1">
    <property type="nucleotide sequence ID" value="NZ_AP024415.1"/>
</dbReference>
<dbReference type="EMBL" id="VMAF01000008">
    <property type="protein sequence ID" value="MDR8431041.1"/>
    <property type="molecule type" value="Genomic_DNA"/>
</dbReference>
<dbReference type="AlphaFoldDB" id="A0A237YZZ4"/>
<evidence type="ECO:0000313" key="7">
    <source>
        <dbReference type="Proteomes" id="UP000516419"/>
    </source>
</evidence>
<dbReference type="OMA" id="HEIARWR"/>
<dbReference type="Pfam" id="PF09299">
    <property type="entry name" value="Mu-transpos_C"/>
    <property type="match status" value="1"/>
</dbReference>
<dbReference type="InterPro" id="IPR015378">
    <property type="entry name" value="Transposase-like_Mu_C"/>
</dbReference>
<reference evidence="4 6" key="1">
    <citation type="submission" date="2017-04" db="EMBL/GenBank/DDBJ databases">
        <title>Comparison of Acinetobacter baumannii whole genome sequences from two major hospitals in Kuwait.</title>
        <authorList>
            <person name="Nasser K."/>
            <person name="Habibi N."/>
            <person name="Khan M.W."/>
            <person name="Purohit P."/>
            <person name="Al-Obaid I."/>
            <person name="Dhar R."/>
            <person name="Al-Fouzan W."/>
            <person name="Mustafa A.S."/>
        </authorList>
    </citation>
    <scope>NUCLEOTIDE SEQUENCE [LARGE SCALE GENOMIC DNA]</scope>
    <source>
        <strain evidence="4 6">KUFAR57</strain>
    </source>
</reference>
<evidence type="ECO:0000313" key="3">
    <source>
        <dbReference type="EMBL" id="MDR8431041.1"/>
    </source>
</evidence>
<dbReference type="EMBL" id="NEPB01000012">
    <property type="protein sequence ID" value="PRN35406.1"/>
    <property type="molecule type" value="Genomic_DNA"/>
</dbReference>
<dbReference type="Proteomes" id="UP000237823">
    <property type="component" value="Unassembled WGS sequence"/>
</dbReference>
<protein>
    <submittedName>
        <fullName evidence="4 5">Transposase</fullName>
    </submittedName>
    <submittedName>
        <fullName evidence="2">Transposase family protein</fullName>
    </submittedName>
</protein>
<name>A0A237YZZ4_ACIBA</name>
<dbReference type="EMBL" id="VMBB01000004">
    <property type="protein sequence ID" value="MDR8259665.1"/>
    <property type="molecule type" value="Genomic_DNA"/>
</dbReference>
<proteinExistence type="predicted"/>
<evidence type="ECO:0000259" key="1">
    <source>
        <dbReference type="PROSITE" id="PS50994"/>
    </source>
</evidence>
<accession>A0A237YZZ4</accession>
<gene>
    <name evidence="4" type="ORF">B9W25_07815</name>
    <name evidence="3" type="ORF">FPK63_08050</name>
    <name evidence="2" type="ORF">FPK87_04115</name>
    <name evidence="5" type="ORF">FQZ18_15600</name>
</gene>
<dbReference type="EMBL" id="CP061525">
    <property type="protein sequence ID" value="QNV21152.1"/>
    <property type="molecule type" value="Genomic_DNA"/>
</dbReference>
<dbReference type="InterPro" id="IPR001584">
    <property type="entry name" value="Integrase_cat-core"/>
</dbReference>
<dbReference type="PROSITE" id="PS50994">
    <property type="entry name" value="INTEGRASE"/>
    <property type="match status" value="1"/>
</dbReference>
<dbReference type="GO" id="GO:0015074">
    <property type="term" value="P:DNA integration"/>
    <property type="evidence" value="ECO:0007669"/>
    <property type="project" value="InterPro"/>
</dbReference>
<reference evidence="5 7" key="3">
    <citation type="submission" date="2020-09" db="EMBL/GenBank/DDBJ databases">
        <title>Carbapenem-Resistant Acinetobacter baumannii devoid of typical resistance factors.</title>
        <authorList>
            <person name="Hoffmann M."/>
            <person name="Luo Y."/>
            <person name="Strain E."/>
            <person name="Rand H."/>
            <person name="Javkar K.G."/>
        </authorList>
    </citation>
    <scope>NUCLEOTIDE SEQUENCE [LARGE SCALE GENOMIC DNA]</scope>
    <source>
        <strain evidence="5 7">CFSAN093705</strain>
    </source>
</reference>
<evidence type="ECO:0000313" key="6">
    <source>
        <dbReference type="Proteomes" id="UP000237823"/>
    </source>
</evidence>
<dbReference type="InterPro" id="IPR012337">
    <property type="entry name" value="RNaseH-like_sf"/>
</dbReference>
<dbReference type="InterPro" id="IPR036397">
    <property type="entry name" value="RNaseH_sf"/>
</dbReference>
<evidence type="ECO:0000313" key="5">
    <source>
        <dbReference type="EMBL" id="QNV21152.1"/>
    </source>
</evidence>
<dbReference type="GO" id="GO:0003676">
    <property type="term" value="F:nucleic acid binding"/>
    <property type="evidence" value="ECO:0007669"/>
    <property type="project" value="InterPro"/>
</dbReference>
<feature type="domain" description="Integrase catalytic" evidence="1">
    <location>
        <begin position="234"/>
        <end position="430"/>
    </location>
</feature>
<reference evidence="2" key="2">
    <citation type="submission" date="2019-07" db="EMBL/GenBank/DDBJ databases">
        <title>Biological characteristics of mucoid Acinetobacter baumannii from a general hospital in China.</title>
        <authorList>
            <person name="Hua X."/>
            <person name="Yu Y."/>
        </authorList>
    </citation>
    <scope>NUCLEOTIDE SEQUENCE [LARGE SCALE GENOMIC DNA]</scope>
    <source>
        <strain evidence="2">N41</strain>
        <strain evidence="3">N8</strain>
    </source>
</reference>
<organism evidence="4 6">
    <name type="scientific">Acinetobacter baumannii</name>
    <dbReference type="NCBI Taxonomy" id="470"/>
    <lineage>
        <taxon>Bacteria</taxon>
        <taxon>Pseudomonadati</taxon>
        <taxon>Pseudomonadota</taxon>
        <taxon>Gammaproteobacteria</taxon>
        <taxon>Moraxellales</taxon>
        <taxon>Moraxellaceae</taxon>
        <taxon>Acinetobacter</taxon>
        <taxon>Acinetobacter calcoaceticus/baumannii complex</taxon>
    </lineage>
</organism>
<evidence type="ECO:0000313" key="2">
    <source>
        <dbReference type="EMBL" id="MDR8259665.1"/>
    </source>
</evidence>
<sequence>MTIPDFIPQVGLRFSFKDTNFEVTYVHNNVVRFSAVDGGKTSNIPINSFSERYKTGEIQCTSSPHKLLLNGQLLDKTRRAENYIKVIITTLDDYFSHKKIGAVIPEIAKKIDDPFPPSTSTVIRWIRRYIENDYNLLNIYKVKIGNRFFRFSPEMEQIISNTIEQIIKDKNIALTHKNIQIYIYQKMLEHDIQENPPSRRTIQRRLKQYDPYKLIKATEGTRIANQTLKAAGRKMKSPFILAIVEIDTHILDIIIIDSTTNLPLGRPYLSCAIDVHTRAIVGYYISMLPPSATTTLALLKNMLLRPSQNLPGGIPSLIVPDNGVEFKNTALSHICNHLKITIQPAQNRNPDNKPHIERFFGTLTFGLIQQLQGTTFSNPEARGDYDSRKHASVTLENLKSYVDEWIHNIYHCSIHSMTGRAPMLFWEDASQSCPPLTISTDEVDIIARRPISRKIHKGQVKFEYLTYFSHALATLEANGLTDVIVMIDELNLEHVYIKHSSIDEVIRADSTEPDYTKNLSLQEHLEIRKELKLVSQADKQRLGKHRVWYARWKLYERIQKDACSKNKKLKQLKLELPQTLKNLLDQDIHTVSQPIDPSASTFISSSEMDLLNQSNLDDDFGTLEFDDE</sequence>
<dbReference type="SUPFAM" id="SSF53098">
    <property type="entry name" value="Ribonuclease H-like"/>
    <property type="match status" value="1"/>
</dbReference>
<dbReference type="Gene3D" id="3.30.420.10">
    <property type="entry name" value="Ribonuclease H-like superfamily/Ribonuclease H"/>
    <property type="match status" value="1"/>
</dbReference>
<dbReference type="Proteomes" id="UP000516419">
    <property type="component" value="Chromosome"/>
</dbReference>
<evidence type="ECO:0000313" key="4">
    <source>
        <dbReference type="EMBL" id="PRN35406.1"/>
    </source>
</evidence>